<evidence type="ECO:0000313" key="1">
    <source>
        <dbReference type="EMBL" id="MED6130589.1"/>
    </source>
</evidence>
<reference evidence="1 2" key="1">
    <citation type="journal article" date="2023" name="Plants (Basel)">
        <title>Bridging the Gap: Combining Genomics and Transcriptomics Approaches to Understand Stylosanthes scabra, an Orphan Legume from the Brazilian Caatinga.</title>
        <authorList>
            <person name="Ferreira-Neto J.R.C."/>
            <person name="da Silva M.D."/>
            <person name="Binneck E."/>
            <person name="de Melo N.F."/>
            <person name="da Silva R.H."/>
            <person name="de Melo A.L.T.M."/>
            <person name="Pandolfi V."/>
            <person name="Bustamante F.O."/>
            <person name="Brasileiro-Vidal A.C."/>
            <person name="Benko-Iseppon A.M."/>
        </authorList>
    </citation>
    <scope>NUCLEOTIDE SEQUENCE [LARGE SCALE GENOMIC DNA]</scope>
    <source>
        <tissue evidence="1">Leaves</tissue>
    </source>
</reference>
<keyword evidence="2" id="KW-1185">Reference proteome</keyword>
<evidence type="ECO:0008006" key="3">
    <source>
        <dbReference type="Google" id="ProtNLM"/>
    </source>
</evidence>
<name>A0ABU6S343_9FABA</name>
<dbReference type="EMBL" id="JASCZI010060419">
    <property type="protein sequence ID" value="MED6130589.1"/>
    <property type="molecule type" value="Genomic_DNA"/>
</dbReference>
<dbReference type="PANTHER" id="PTHR35546">
    <property type="entry name" value="F-BOX PROTEIN INTERACTION DOMAIN PROTEIN-RELATED"/>
    <property type="match status" value="1"/>
</dbReference>
<accession>A0ABU6S343</accession>
<dbReference type="Proteomes" id="UP001341840">
    <property type="component" value="Unassembled WGS sequence"/>
</dbReference>
<dbReference type="InterPro" id="IPR055290">
    <property type="entry name" value="At3g26010-like"/>
</dbReference>
<sequence length="164" mass="18838">MHSSCDDVVGDEDLLTEILLQLPVKEALRCKYNKHNAYIHPSGIFLRSYFADVNIIPFTNTSNNRLISLDVHDERLCPYFIQSCNGLLLWTSYPKEPRSSPLYAELVQKCSFYVSNPTTGQCVRIGPFGHDRSSSIPFLAFEPWKSPHYKVIFFNQGEQDVFLE</sequence>
<gene>
    <name evidence="1" type="ORF">PIB30_002183</name>
</gene>
<protein>
    <recommendedName>
        <fullName evidence="3">F-box protein</fullName>
    </recommendedName>
</protein>
<evidence type="ECO:0000313" key="2">
    <source>
        <dbReference type="Proteomes" id="UP001341840"/>
    </source>
</evidence>
<proteinExistence type="predicted"/>
<organism evidence="1 2">
    <name type="scientific">Stylosanthes scabra</name>
    <dbReference type="NCBI Taxonomy" id="79078"/>
    <lineage>
        <taxon>Eukaryota</taxon>
        <taxon>Viridiplantae</taxon>
        <taxon>Streptophyta</taxon>
        <taxon>Embryophyta</taxon>
        <taxon>Tracheophyta</taxon>
        <taxon>Spermatophyta</taxon>
        <taxon>Magnoliopsida</taxon>
        <taxon>eudicotyledons</taxon>
        <taxon>Gunneridae</taxon>
        <taxon>Pentapetalae</taxon>
        <taxon>rosids</taxon>
        <taxon>fabids</taxon>
        <taxon>Fabales</taxon>
        <taxon>Fabaceae</taxon>
        <taxon>Papilionoideae</taxon>
        <taxon>50 kb inversion clade</taxon>
        <taxon>dalbergioids sensu lato</taxon>
        <taxon>Dalbergieae</taxon>
        <taxon>Pterocarpus clade</taxon>
        <taxon>Stylosanthes</taxon>
    </lineage>
</organism>
<comment type="caution">
    <text evidence="1">The sequence shown here is derived from an EMBL/GenBank/DDBJ whole genome shotgun (WGS) entry which is preliminary data.</text>
</comment>
<dbReference type="PANTHER" id="PTHR35546:SF115">
    <property type="entry name" value="F-BOX DOMAIN-CONTAINING PROTEIN"/>
    <property type="match status" value="1"/>
</dbReference>